<dbReference type="Gene3D" id="1.10.10.60">
    <property type="entry name" value="Homeodomain-like"/>
    <property type="match status" value="1"/>
</dbReference>
<feature type="compositionally biased region" description="Acidic residues" evidence="11">
    <location>
        <begin position="94"/>
        <end position="104"/>
    </location>
</feature>
<evidence type="ECO:0000313" key="15">
    <source>
        <dbReference type="Proteomes" id="UP001457282"/>
    </source>
</evidence>
<dbReference type="SMART" id="SM00234">
    <property type="entry name" value="START"/>
    <property type="match status" value="1"/>
</dbReference>
<dbReference type="InterPro" id="IPR002913">
    <property type="entry name" value="START_lipid-bd_dom"/>
</dbReference>
<organism evidence="14 15">
    <name type="scientific">Rubus argutus</name>
    <name type="common">Southern blackberry</name>
    <dbReference type="NCBI Taxonomy" id="59490"/>
    <lineage>
        <taxon>Eukaryota</taxon>
        <taxon>Viridiplantae</taxon>
        <taxon>Streptophyta</taxon>
        <taxon>Embryophyta</taxon>
        <taxon>Tracheophyta</taxon>
        <taxon>Spermatophyta</taxon>
        <taxon>Magnoliopsida</taxon>
        <taxon>eudicotyledons</taxon>
        <taxon>Gunneridae</taxon>
        <taxon>Pentapetalae</taxon>
        <taxon>rosids</taxon>
        <taxon>fabids</taxon>
        <taxon>Rosales</taxon>
        <taxon>Rosaceae</taxon>
        <taxon>Rosoideae</taxon>
        <taxon>Rosoideae incertae sedis</taxon>
        <taxon>Rubus</taxon>
    </lineage>
</organism>
<evidence type="ECO:0000256" key="2">
    <source>
        <dbReference type="ARBA" id="ARBA00006789"/>
    </source>
</evidence>
<evidence type="ECO:0000256" key="7">
    <source>
        <dbReference type="ARBA" id="ARBA00023163"/>
    </source>
</evidence>
<evidence type="ECO:0000256" key="11">
    <source>
        <dbReference type="SAM" id="MobiDB-lite"/>
    </source>
</evidence>
<comment type="subcellular location">
    <subcellularLocation>
        <location evidence="1 9 10">Nucleus</location>
    </subcellularLocation>
</comment>
<dbReference type="CDD" id="cd08875">
    <property type="entry name" value="START_ArGLABRA2_like"/>
    <property type="match status" value="1"/>
</dbReference>
<evidence type="ECO:0000256" key="9">
    <source>
        <dbReference type="PROSITE-ProRule" id="PRU00108"/>
    </source>
</evidence>
<proteinExistence type="inferred from homology"/>
<evidence type="ECO:0000259" key="13">
    <source>
        <dbReference type="PROSITE" id="PS50848"/>
    </source>
</evidence>
<evidence type="ECO:0000313" key="14">
    <source>
        <dbReference type="EMBL" id="KAK9914213.1"/>
    </source>
</evidence>
<keyword evidence="15" id="KW-1185">Reference proteome</keyword>
<evidence type="ECO:0000256" key="6">
    <source>
        <dbReference type="ARBA" id="ARBA00023155"/>
    </source>
</evidence>
<keyword evidence="5 9" id="KW-0238">DNA-binding</keyword>
<dbReference type="EMBL" id="JBEDUW010000007">
    <property type="protein sequence ID" value="KAK9914213.1"/>
    <property type="molecule type" value="Genomic_DNA"/>
</dbReference>
<dbReference type="SMART" id="SM00389">
    <property type="entry name" value="HOX"/>
    <property type="match status" value="1"/>
</dbReference>
<dbReference type="CDD" id="cd00086">
    <property type="entry name" value="homeodomain"/>
    <property type="match status" value="1"/>
</dbReference>
<dbReference type="PROSITE" id="PS50071">
    <property type="entry name" value="HOMEOBOX_2"/>
    <property type="match status" value="1"/>
</dbReference>
<keyword evidence="8 9" id="KW-0539">Nucleus</keyword>
<dbReference type="InterPro" id="IPR017970">
    <property type="entry name" value="Homeobox_CS"/>
</dbReference>
<feature type="domain" description="START" evidence="13">
    <location>
        <begin position="311"/>
        <end position="545"/>
    </location>
</feature>
<dbReference type="SUPFAM" id="SSF55961">
    <property type="entry name" value="Bet v1-like"/>
    <property type="match status" value="2"/>
</dbReference>
<comment type="similarity">
    <text evidence="2">Belongs to the HD-ZIP homeobox family. Class IV subfamily.</text>
</comment>
<dbReference type="GO" id="GO:0008289">
    <property type="term" value="F:lipid binding"/>
    <property type="evidence" value="ECO:0007669"/>
    <property type="project" value="InterPro"/>
</dbReference>
<dbReference type="AlphaFoldDB" id="A0AAW1W5U0"/>
<dbReference type="InterPro" id="IPR057993">
    <property type="entry name" value="HD-Zip_IV_C"/>
</dbReference>
<evidence type="ECO:0000256" key="1">
    <source>
        <dbReference type="ARBA" id="ARBA00004123"/>
    </source>
</evidence>
<dbReference type="Proteomes" id="UP001457282">
    <property type="component" value="Unassembled WGS sequence"/>
</dbReference>
<feature type="DNA-binding region" description="Homeobox" evidence="9">
    <location>
        <begin position="109"/>
        <end position="168"/>
    </location>
</feature>
<evidence type="ECO:0000256" key="5">
    <source>
        <dbReference type="ARBA" id="ARBA00023125"/>
    </source>
</evidence>
<dbReference type="FunFam" id="1.10.10.60:FF:000229">
    <property type="entry name" value="Homeobox-leucine zipper protein HDG1"/>
    <property type="match status" value="1"/>
</dbReference>
<accession>A0AAW1W5U0</accession>
<dbReference type="Pfam" id="PF25797">
    <property type="entry name" value="PDF2_C"/>
    <property type="match status" value="1"/>
</dbReference>
<reference evidence="14 15" key="1">
    <citation type="journal article" date="2023" name="G3 (Bethesda)">
        <title>A chromosome-length genome assembly and annotation of blackberry (Rubus argutus, cv. 'Hillquist').</title>
        <authorList>
            <person name="Bruna T."/>
            <person name="Aryal R."/>
            <person name="Dudchenko O."/>
            <person name="Sargent D.J."/>
            <person name="Mead D."/>
            <person name="Buti M."/>
            <person name="Cavallini A."/>
            <person name="Hytonen T."/>
            <person name="Andres J."/>
            <person name="Pham M."/>
            <person name="Weisz D."/>
            <person name="Mascagni F."/>
            <person name="Usai G."/>
            <person name="Natali L."/>
            <person name="Bassil N."/>
            <person name="Fernandez G.E."/>
            <person name="Lomsadze A."/>
            <person name="Armour M."/>
            <person name="Olukolu B."/>
            <person name="Poorten T."/>
            <person name="Britton C."/>
            <person name="Davik J."/>
            <person name="Ashrafi H."/>
            <person name="Aiden E.L."/>
            <person name="Borodovsky M."/>
            <person name="Worthington M."/>
        </authorList>
    </citation>
    <scope>NUCLEOTIDE SEQUENCE [LARGE SCALE GENOMIC DNA]</scope>
    <source>
        <strain evidence="14">PI 553951</strain>
    </source>
</reference>
<feature type="compositionally biased region" description="Basic residues" evidence="11">
    <location>
        <begin position="108"/>
        <end position="117"/>
    </location>
</feature>
<dbReference type="InterPro" id="IPR042160">
    <property type="entry name" value="HD-Zip_IV"/>
</dbReference>
<dbReference type="InterPro" id="IPR009057">
    <property type="entry name" value="Homeodomain-like_sf"/>
</dbReference>
<evidence type="ECO:0000256" key="3">
    <source>
        <dbReference type="ARBA" id="ARBA00023015"/>
    </source>
</evidence>
<keyword evidence="6 9" id="KW-0371">Homeobox</keyword>
<comment type="caution">
    <text evidence="14">The sequence shown here is derived from an EMBL/GenBank/DDBJ whole genome shotgun (WGS) entry which is preliminary data.</text>
</comment>
<evidence type="ECO:0000259" key="12">
    <source>
        <dbReference type="PROSITE" id="PS50071"/>
    </source>
</evidence>
<dbReference type="Pfam" id="PF00046">
    <property type="entry name" value="Homeodomain"/>
    <property type="match status" value="1"/>
</dbReference>
<feature type="domain" description="Homeobox" evidence="12">
    <location>
        <begin position="107"/>
        <end position="167"/>
    </location>
</feature>
<keyword evidence="4" id="KW-0175">Coiled coil</keyword>
<dbReference type="InterPro" id="IPR001356">
    <property type="entry name" value="HD"/>
</dbReference>
<evidence type="ECO:0000256" key="10">
    <source>
        <dbReference type="RuleBase" id="RU000682"/>
    </source>
</evidence>
<evidence type="ECO:0000256" key="8">
    <source>
        <dbReference type="ARBA" id="ARBA00023242"/>
    </source>
</evidence>
<dbReference type="GO" id="GO:0005634">
    <property type="term" value="C:nucleus"/>
    <property type="evidence" value="ECO:0007669"/>
    <property type="project" value="UniProtKB-SubCell"/>
</dbReference>
<keyword evidence="3" id="KW-0805">Transcription regulation</keyword>
<feature type="region of interest" description="Disordered" evidence="11">
    <location>
        <begin position="78"/>
        <end position="121"/>
    </location>
</feature>
<dbReference type="PANTHER" id="PTHR45654:SF5">
    <property type="entry name" value="HOMEOBOX-LEUCINE ZIPPER PROTEIN ANTHOCYANINLESS 2-RELATED"/>
    <property type="match status" value="1"/>
</dbReference>
<dbReference type="SUPFAM" id="SSF46689">
    <property type="entry name" value="Homeodomain-like"/>
    <property type="match status" value="1"/>
</dbReference>
<dbReference type="PANTHER" id="PTHR45654">
    <property type="entry name" value="HOMEOBOX-LEUCINE ZIPPER PROTEIN MERISTEM L1"/>
    <property type="match status" value="1"/>
</dbReference>
<gene>
    <name evidence="14" type="ORF">M0R45_038004</name>
</gene>
<dbReference type="GO" id="GO:0000981">
    <property type="term" value="F:DNA-binding transcription factor activity, RNA polymerase II-specific"/>
    <property type="evidence" value="ECO:0007669"/>
    <property type="project" value="InterPro"/>
</dbReference>
<protein>
    <submittedName>
        <fullName evidence="14">Uncharacterized protein</fullName>
    </submittedName>
</protein>
<dbReference type="Pfam" id="PF01852">
    <property type="entry name" value="START"/>
    <property type="match status" value="1"/>
</dbReference>
<keyword evidence="7" id="KW-0804">Transcription</keyword>
<name>A0AAW1W5U0_RUBAR</name>
<sequence length="808" mass="88201">MSFGGLISGNSGGVGGSRAVAEIAPHSSGAIAHPHFIPNSMQSSSALSLSIKNMEGHSELDLIAESFDAGIIGRLREDEFDQSRSGSDHFDGASGDDQDPGDDDDQRRRKKKYHRHTPNQIQELESFFKECPHPDEKQRLDLSRRLGLETKQVKFWFQNRRTQMKTQLERHENIILRQENDKLRAENGVMKDAMSNPMCHNCGGPAIPGQISFDEHQLRIENARLNDELNRICTLAQKFLGRPISNLATPPSLPSSTTGLDLAMGINGMGGLNAGANGLTMGLDVGDGVASSSPMTLMKPSIGMASNDMQYLNDRSAYIDLALEAMDELVRMAQADTPLWIKSSDGGSEALNVDLYRTFSCMSARPNGFVTDASRDTCMVIINSLALVETMMDANRWTDIFPSLVARASTIGMISNGVSGTRNGALQVMHAELQMLSPLVPLRPLKFLRFSKQHAEGVWAVVDVSIDINQDGSNANTLLNCRRLPSGCIVQDMPNGYSKVTWIEHSEYDESSVHQLLQPLLRSGMGFGAQRWLATLQRECESLTFLISSTSPNEVSRGLSMNSKKSMLRLAQRMMQSFCSGICGSSVRQWDKLCIDNVSDNVRVMVRQSLDVGEPSGFVLSAATSVWMPVSRSTLFDFLRDWQLRGQWDILVGCRPLQAMVQIDKDHGGGNSVSLFNAKGLDANNNNNMLMFQETRNDASGSVVVYAPITSTSSAIMMNVVYEGGDSTYVELLPSGFAILPCGTSDYAKGEGNGCEDGGCLLTVGFQIVCDGGQPTSKLTLHSVNTIIDLISSTIQKIKTALQINDGH</sequence>
<dbReference type="PROSITE" id="PS50848">
    <property type="entry name" value="START"/>
    <property type="match status" value="1"/>
</dbReference>
<dbReference type="GO" id="GO:0003677">
    <property type="term" value="F:DNA binding"/>
    <property type="evidence" value="ECO:0007669"/>
    <property type="project" value="UniProtKB-UniRule"/>
</dbReference>
<dbReference type="PROSITE" id="PS00027">
    <property type="entry name" value="HOMEOBOX_1"/>
    <property type="match status" value="1"/>
</dbReference>
<evidence type="ECO:0000256" key="4">
    <source>
        <dbReference type="ARBA" id="ARBA00023054"/>
    </source>
</evidence>